<dbReference type="GO" id="GO:0016226">
    <property type="term" value="P:iron-sulfur cluster assembly"/>
    <property type="evidence" value="ECO:0007669"/>
    <property type="project" value="InterPro"/>
</dbReference>
<protein>
    <submittedName>
        <fullName evidence="3">SUF system NifU family Fe-S cluster assembly protein</fullName>
    </submittedName>
</protein>
<dbReference type="GO" id="GO:0005506">
    <property type="term" value="F:iron ion binding"/>
    <property type="evidence" value="ECO:0007669"/>
    <property type="project" value="InterPro"/>
</dbReference>
<dbReference type="FunFam" id="3.90.1010.10:FF:000002">
    <property type="entry name" value="Iron-sulfur cluster assembly scaffold protein NifU"/>
    <property type="match status" value="1"/>
</dbReference>
<dbReference type="Proteomes" id="UP001198200">
    <property type="component" value="Unassembled WGS sequence"/>
</dbReference>
<organism evidence="3 4">
    <name type="scientific">Anthropogastromicrobium aceti</name>
    <dbReference type="NCBI Taxonomy" id="2981768"/>
    <lineage>
        <taxon>Bacteria</taxon>
        <taxon>Bacillati</taxon>
        <taxon>Bacillota</taxon>
        <taxon>Clostridia</taxon>
        <taxon>Lachnospirales</taxon>
        <taxon>Lachnospiraceae</taxon>
        <taxon>Anthropogastromicrobium</taxon>
    </lineage>
</organism>
<keyword evidence="4" id="KW-1185">Reference proteome</keyword>
<dbReference type="NCBIfam" id="TIGR01994">
    <property type="entry name" value="SUF_scaf_2"/>
    <property type="match status" value="1"/>
</dbReference>
<dbReference type="EMBL" id="JAJEQN010000001">
    <property type="protein sequence ID" value="MCC2220159.1"/>
    <property type="molecule type" value="Genomic_DNA"/>
</dbReference>
<evidence type="ECO:0000313" key="4">
    <source>
        <dbReference type="Proteomes" id="UP001198200"/>
    </source>
</evidence>
<proteinExistence type="inferred from homology"/>
<dbReference type="Pfam" id="PF01592">
    <property type="entry name" value="NifU_N"/>
    <property type="match status" value="1"/>
</dbReference>
<dbReference type="RefSeq" id="WP_308730844.1">
    <property type="nucleotide sequence ID" value="NZ_JAJEQN010000001.1"/>
</dbReference>
<evidence type="ECO:0000313" key="3">
    <source>
        <dbReference type="EMBL" id="MCC2220159.1"/>
    </source>
</evidence>
<dbReference type="SUPFAM" id="SSF82649">
    <property type="entry name" value="SufE/NifU"/>
    <property type="match status" value="1"/>
</dbReference>
<reference evidence="3 4" key="1">
    <citation type="submission" date="2021-10" db="EMBL/GenBank/DDBJ databases">
        <title>Anaerobic single-cell dispensing facilitates the cultivation of human gut bacteria.</title>
        <authorList>
            <person name="Afrizal A."/>
        </authorList>
    </citation>
    <scope>NUCLEOTIDE SEQUENCE [LARGE SCALE GENOMIC DNA]</scope>
    <source>
        <strain evidence="3 4">CLA-AA-H224</strain>
    </source>
</reference>
<dbReference type="CDD" id="cd06664">
    <property type="entry name" value="IscU_like"/>
    <property type="match status" value="1"/>
</dbReference>
<dbReference type="PANTHER" id="PTHR10093">
    <property type="entry name" value="IRON-SULFUR CLUSTER ASSEMBLY ENZYME NIFU HOMOLOG"/>
    <property type="match status" value="1"/>
</dbReference>
<evidence type="ECO:0000259" key="2">
    <source>
        <dbReference type="Pfam" id="PF01592"/>
    </source>
</evidence>
<feature type="domain" description="NIF system FeS cluster assembly NifU N-terminal" evidence="2">
    <location>
        <begin position="7"/>
        <end position="91"/>
    </location>
</feature>
<evidence type="ECO:0000256" key="1">
    <source>
        <dbReference type="ARBA" id="ARBA00006420"/>
    </source>
</evidence>
<dbReference type="Gene3D" id="3.90.1010.10">
    <property type="match status" value="1"/>
</dbReference>
<accession>A0AAE3E1W2</accession>
<name>A0AAE3E1W2_9FIRM</name>
<dbReference type="GO" id="GO:0051536">
    <property type="term" value="F:iron-sulfur cluster binding"/>
    <property type="evidence" value="ECO:0007669"/>
    <property type="project" value="InterPro"/>
</dbReference>
<comment type="similarity">
    <text evidence="1">Belongs to the NifU family.</text>
</comment>
<dbReference type="AlphaFoldDB" id="A0AAE3E1W2"/>
<gene>
    <name evidence="3" type="ORF">LKD48_00655</name>
</gene>
<comment type="caution">
    <text evidence="3">The sequence shown here is derived from an EMBL/GenBank/DDBJ whole genome shotgun (WGS) entry which is preliminary data.</text>
</comment>
<dbReference type="InterPro" id="IPR002871">
    <property type="entry name" value="NIF_FeS_clus_asmbl_NifU_N"/>
</dbReference>
<sequence length="153" mass="16873">MTNKTFYNEILIDHNMHPGHKHDLDDANMVMEGLNPTCGDHIWLKLKVEDGVIVDGSFVGEGCAVSQASADMMLDLIIGQKVEDAEKLADNFLKMIKGTATEEEIESLEEASALEDIAHMPARVKCAVLGWHTMEEMLKCDKCSGHGECSHCN</sequence>